<dbReference type="AlphaFoldDB" id="A0A6G7BF20"/>
<evidence type="ECO:0000256" key="7">
    <source>
        <dbReference type="SAM" id="Phobius"/>
    </source>
</evidence>
<sequence>MKQQKKLWIFLVIISCNLWGISGLCAKRVFDLSTQVSPITITQIRMLISGLFLLLLAQLTGKKPIKILYSRKNIIDIILYGLFGLIPIQLFYFIVVQKSNASIATILQFMGPFFIMFYMVVFEHQFLRRLDIVAALVAFMGIIFIATHGNFSKISLSPEVLFWGFLSALGVATNTLIPRPLLKRMDSVTLIAWSMIATGLMMLIAYPSQILIPKDSRVIILLVVIIILGTILPFYCMLNSLRYIKPSTASILDAFEPISATLGSVFVFNLILKPIDWLGTILVILAVIAICYQPKSKIKSIQK</sequence>
<accession>A0A6G7BF20</accession>
<dbReference type="SUPFAM" id="SSF103481">
    <property type="entry name" value="Multidrug resistance efflux transporter EmrE"/>
    <property type="match status" value="2"/>
</dbReference>
<feature type="transmembrane region" description="Helical" evidence="7">
    <location>
        <begin position="7"/>
        <end position="30"/>
    </location>
</feature>
<dbReference type="GO" id="GO:0005886">
    <property type="term" value="C:plasma membrane"/>
    <property type="evidence" value="ECO:0007669"/>
    <property type="project" value="UniProtKB-SubCell"/>
</dbReference>
<name>A0A6G7BF20_9LACO</name>
<keyword evidence="3" id="KW-1003">Cell membrane</keyword>
<feature type="transmembrane region" description="Helical" evidence="7">
    <location>
        <begin position="250"/>
        <end position="271"/>
    </location>
</feature>
<feature type="transmembrane region" description="Helical" evidence="7">
    <location>
        <begin position="190"/>
        <end position="212"/>
    </location>
</feature>
<dbReference type="InterPro" id="IPR050638">
    <property type="entry name" value="AA-Vitamin_Transporters"/>
</dbReference>
<feature type="transmembrane region" description="Helical" evidence="7">
    <location>
        <begin position="277"/>
        <end position="294"/>
    </location>
</feature>
<protein>
    <submittedName>
        <fullName evidence="9">EamA family transporter</fullName>
    </submittedName>
</protein>
<evidence type="ECO:0000256" key="2">
    <source>
        <dbReference type="ARBA" id="ARBA00007362"/>
    </source>
</evidence>
<dbReference type="GeneID" id="93220892"/>
<feature type="transmembrane region" description="Helical" evidence="7">
    <location>
        <begin position="77"/>
        <end position="95"/>
    </location>
</feature>
<feature type="transmembrane region" description="Helical" evidence="7">
    <location>
        <begin position="101"/>
        <end position="121"/>
    </location>
</feature>
<comment type="subcellular location">
    <subcellularLocation>
        <location evidence="1">Cell membrane</location>
        <topology evidence="1">Multi-pass membrane protein</topology>
    </subcellularLocation>
</comment>
<dbReference type="InterPro" id="IPR037185">
    <property type="entry name" value="EmrE-like"/>
</dbReference>
<evidence type="ECO:0000313" key="10">
    <source>
        <dbReference type="Proteomes" id="UP000501676"/>
    </source>
</evidence>
<dbReference type="InterPro" id="IPR000620">
    <property type="entry name" value="EamA_dom"/>
</dbReference>
<feature type="domain" description="EamA" evidence="8">
    <location>
        <begin position="161"/>
        <end position="290"/>
    </location>
</feature>
<dbReference type="PANTHER" id="PTHR32322">
    <property type="entry name" value="INNER MEMBRANE TRANSPORTER"/>
    <property type="match status" value="1"/>
</dbReference>
<feature type="transmembrane region" description="Helical" evidence="7">
    <location>
        <begin position="36"/>
        <end position="56"/>
    </location>
</feature>
<gene>
    <name evidence="9" type="ORF">G6Z83_00400</name>
</gene>
<evidence type="ECO:0000256" key="1">
    <source>
        <dbReference type="ARBA" id="ARBA00004651"/>
    </source>
</evidence>
<feature type="transmembrane region" description="Helical" evidence="7">
    <location>
        <begin position="160"/>
        <end position="178"/>
    </location>
</feature>
<proteinExistence type="inferred from homology"/>
<evidence type="ECO:0000259" key="8">
    <source>
        <dbReference type="Pfam" id="PF00892"/>
    </source>
</evidence>
<evidence type="ECO:0000313" key="9">
    <source>
        <dbReference type="EMBL" id="QIH23279.1"/>
    </source>
</evidence>
<dbReference type="RefSeq" id="WP_006734956.1">
    <property type="nucleotide sequence ID" value="NZ_CABKQA010000004.1"/>
</dbReference>
<dbReference type="Proteomes" id="UP000501676">
    <property type="component" value="Chromosome"/>
</dbReference>
<keyword evidence="4 7" id="KW-0812">Transmembrane</keyword>
<reference evidence="9 10" key="1">
    <citation type="submission" date="2020-02" db="EMBL/GenBank/DDBJ databases">
        <title>Complete genome sequences of six Lactobacillus iners strains isolated from the human vagina.</title>
        <authorList>
            <person name="France M.T."/>
            <person name="Rutt L."/>
            <person name="Narina S."/>
            <person name="Arbaugh S."/>
            <person name="Humphrys M.S."/>
            <person name="Ma B."/>
            <person name="Hayward M.R."/>
            <person name="Relman D."/>
            <person name="Kwon D.S."/>
            <person name="Ravel J."/>
        </authorList>
    </citation>
    <scope>NUCLEOTIDE SEQUENCE [LARGE SCALE GENOMIC DNA]</scope>
    <source>
        <strain evidence="9 10">C0210C1</strain>
    </source>
</reference>
<dbReference type="PANTHER" id="PTHR32322:SF18">
    <property type="entry name" value="S-ADENOSYLMETHIONINE_S-ADENOSYLHOMOCYSTEINE TRANSPORTER"/>
    <property type="match status" value="1"/>
</dbReference>
<feature type="domain" description="EamA" evidence="8">
    <location>
        <begin position="7"/>
        <end position="146"/>
    </location>
</feature>
<organism evidence="9 10">
    <name type="scientific">Lactobacillus iners</name>
    <dbReference type="NCBI Taxonomy" id="147802"/>
    <lineage>
        <taxon>Bacteria</taxon>
        <taxon>Bacillati</taxon>
        <taxon>Bacillota</taxon>
        <taxon>Bacilli</taxon>
        <taxon>Lactobacillales</taxon>
        <taxon>Lactobacillaceae</taxon>
        <taxon>Lactobacillus</taxon>
    </lineage>
</organism>
<feature type="transmembrane region" description="Helical" evidence="7">
    <location>
        <begin position="130"/>
        <end position="148"/>
    </location>
</feature>
<dbReference type="Pfam" id="PF00892">
    <property type="entry name" value="EamA"/>
    <property type="match status" value="2"/>
</dbReference>
<keyword evidence="5 7" id="KW-1133">Transmembrane helix</keyword>
<evidence type="ECO:0000256" key="6">
    <source>
        <dbReference type="ARBA" id="ARBA00023136"/>
    </source>
</evidence>
<comment type="similarity">
    <text evidence="2">Belongs to the EamA transporter family.</text>
</comment>
<dbReference type="EMBL" id="CP049228">
    <property type="protein sequence ID" value="QIH23279.1"/>
    <property type="molecule type" value="Genomic_DNA"/>
</dbReference>
<evidence type="ECO:0000256" key="4">
    <source>
        <dbReference type="ARBA" id="ARBA00022692"/>
    </source>
</evidence>
<keyword evidence="6 7" id="KW-0472">Membrane</keyword>
<evidence type="ECO:0000256" key="5">
    <source>
        <dbReference type="ARBA" id="ARBA00022989"/>
    </source>
</evidence>
<feature type="transmembrane region" description="Helical" evidence="7">
    <location>
        <begin position="218"/>
        <end position="238"/>
    </location>
</feature>
<evidence type="ECO:0000256" key="3">
    <source>
        <dbReference type="ARBA" id="ARBA00022475"/>
    </source>
</evidence>